<dbReference type="AlphaFoldDB" id="A0A8H7DAE8"/>
<keyword evidence="3" id="KW-0732">Signal</keyword>
<organism evidence="4 5">
    <name type="scientific">Mycena venus</name>
    <dbReference type="NCBI Taxonomy" id="2733690"/>
    <lineage>
        <taxon>Eukaryota</taxon>
        <taxon>Fungi</taxon>
        <taxon>Dikarya</taxon>
        <taxon>Basidiomycota</taxon>
        <taxon>Agaricomycotina</taxon>
        <taxon>Agaricomycetes</taxon>
        <taxon>Agaricomycetidae</taxon>
        <taxon>Agaricales</taxon>
        <taxon>Marasmiineae</taxon>
        <taxon>Mycenaceae</taxon>
        <taxon>Mycena</taxon>
    </lineage>
</organism>
<feature type="signal peptide" evidence="3">
    <location>
        <begin position="1"/>
        <end position="17"/>
    </location>
</feature>
<proteinExistence type="predicted"/>
<evidence type="ECO:0000313" key="4">
    <source>
        <dbReference type="EMBL" id="KAF7365502.1"/>
    </source>
</evidence>
<keyword evidence="2" id="KW-0812">Transmembrane</keyword>
<evidence type="ECO:0000256" key="3">
    <source>
        <dbReference type="SAM" id="SignalP"/>
    </source>
</evidence>
<feature type="compositionally biased region" description="Polar residues" evidence="1">
    <location>
        <begin position="288"/>
        <end position="318"/>
    </location>
</feature>
<accession>A0A8H7DAE8</accession>
<feature type="chain" id="PRO_5034804148" description="Mid2 domain-containing protein" evidence="3">
    <location>
        <begin position="18"/>
        <end position="364"/>
    </location>
</feature>
<sequence>MLVLWAFVILLPRISRADFHFLNCISSGHSANPIPSNPTIAVPTSNLTGCPGILGDRMVLLQDLTQPVGQAGKFSIDNFCEAKRLDVYLLSSNSLTSLTIYYSGGDGTQVRFLLQLPELAVSEAGVGRSGGAAPARAETSVAVRRASRWTVPIAGHAFLEYASREGSVTTQSPVTASASASSVFAGASASGSQTASNTAVHEIQSSPSGGASSSAKIQNGGNSPKASIIIGAVLGVVSLCLALAMALLVWRRRRKGQEKLHTGDIPQTEVLTEATPVGTVRPFLATQSSHSSMTMLSAKTPRPTSSAMRPWTRPTSPTVREELREAVREAVLEAIPRRSRGDDSWHSGPVDALPPSYSRGEAIG</sequence>
<dbReference type="EMBL" id="JACAZI010000003">
    <property type="protein sequence ID" value="KAF7365502.1"/>
    <property type="molecule type" value="Genomic_DNA"/>
</dbReference>
<protein>
    <recommendedName>
        <fullName evidence="6">Mid2 domain-containing protein</fullName>
    </recommendedName>
</protein>
<keyword evidence="2" id="KW-0472">Membrane</keyword>
<dbReference type="OrthoDB" id="2981702at2759"/>
<evidence type="ECO:0000256" key="2">
    <source>
        <dbReference type="SAM" id="Phobius"/>
    </source>
</evidence>
<dbReference type="Proteomes" id="UP000620124">
    <property type="component" value="Unassembled WGS sequence"/>
</dbReference>
<comment type="caution">
    <text evidence="4">The sequence shown here is derived from an EMBL/GenBank/DDBJ whole genome shotgun (WGS) entry which is preliminary data.</text>
</comment>
<keyword evidence="5" id="KW-1185">Reference proteome</keyword>
<feature type="region of interest" description="Disordered" evidence="1">
    <location>
        <begin position="195"/>
        <end position="220"/>
    </location>
</feature>
<feature type="region of interest" description="Disordered" evidence="1">
    <location>
        <begin position="334"/>
        <end position="364"/>
    </location>
</feature>
<gene>
    <name evidence="4" type="ORF">MVEN_00423200</name>
</gene>
<feature type="compositionally biased region" description="Basic and acidic residues" evidence="1">
    <location>
        <begin position="334"/>
        <end position="345"/>
    </location>
</feature>
<evidence type="ECO:0000313" key="5">
    <source>
        <dbReference type="Proteomes" id="UP000620124"/>
    </source>
</evidence>
<reference evidence="4" key="1">
    <citation type="submission" date="2020-05" db="EMBL/GenBank/DDBJ databases">
        <title>Mycena genomes resolve the evolution of fungal bioluminescence.</title>
        <authorList>
            <person name="Tsai I.J."/>
        </authorList>
    </citation>
    <scope>NUCLEOTIDE SEQUENCE</scope>
    <source>
        <strain evidence="4">CCC161011</strain>
    </source>
</reference>
<feature type="compositionally biased region" description="Low complexity" evidence="1">
    <location>
        <begin position="195"/>
        <end position="215"/>
    </location>
</feature>
<feature type="transmembrane region" description="Helical" evidence="2">
    <location>
        <begin position="228"/>
        <end position="250"/>
    </location>
</feature>
<keyword evidence="2" id="KW-1133">Transmembrane helix</keyword>
<name>A0A8H7DAE8_9AGAR</name>
<evidence type="ECO:0000256" key="1">
    <source>
        <dbReference type="SAM" id="MobiDB-lite"/>
    </source>
</evidence>
<feature type="region of interest" description="Disordered" evidence="1">
    <location>
        <begin position="288"/>
        <end position="320"/>
    </location>
</feature>
<evidence type="ECO:0008006" key="6">
    <source>
        <dbReference type="Google" id="ProtNLM"/>
    </source>
</evidence>